<evidence type="ECO:0000256" key="5">
    <source>
        <dbReference type="SAM" id="MobiDB-lite"/>
    </source>
</evidence>
<dbReference type="STRING" id="693986.MOC_2028"/>
<keyword evidence="3 6" id="KW-1133">Transmembrane helix</keyword>
<organism evidence="7 8">
    <name type="scientific">Methylobacterium oryzae CBMB20</name>
    <dbReference type="NCBI Taxonomy" id="693986"/>
    <lineage>
        <taxon>Bacteria</taxon>
        <taxon>Pseudomonadati</taxon>
        <taxon>Pseudomonadota</taxon>
        <taxon>Alphaproteobacteria</taxon>
        <taxon>Hyphomicrobiales</taxon>
        <taxon>Methylobacteriaceae</taxon>
        <taxon>Methylobacterium</taxon>
    </lineage>
</organism>
<evidence type="ECO:0000313" key="7">
    <source>
        <dbReference type="EMBL" id="AIQ89783.1"/>
    </source>
</evidence>
<name>A0A089NV97_9HYPH</name>
<dbReference type="RefSeq" id="WP_043379683.1">
    <property type="nucleotide sequence ID" value="NZ_CP003811.1"/>
</dbReference>
<dbReference type="Proteomes" id="UP000029492">
    <property type="component" value="Chromosome"/>
</dbReference>
<evidence type="ECO:0000256" key="4">
    <source>
        <dbReference type="ARBA" id="ARBA00023136"/>
    </source>
</evidence>
<comment type="subcellular location">
    <subcellularLocation>
        <location evidence="1">Membrane</location>
        <topology evidence="1">Multi-pass membrane protein</topology>
    </subcellularLocation>
</comment>
<dbReference type="Pfam" id="PF13564">
    <property type="entry name" value="DoxX_2"/>
    <property type="match status" value="1"/>
</dbReference>
<feature type="transmembrane region" description="Helical" evidence="6">
    <location>
        <begin position="15"/>
        <end position="36"/>
    </location>
</feature>
<reference evidence="7 8" key="1">
    <citation type="journal article" date="2014" name="PLoS ONE">
        <title>Genome Information of Methylobacterium oryzae, a Plant-Probiotic Methylotroph in the Phyllosphere.</title>
        <authorList>
            <person name="Kwak M.J."/>
            <person name="Jeong H."/>
            <person name="Madhaiyan M."/>
            <person name="Lee Y."/>
            <person name="Sa T.M."/>
            <person name="Oh T.K."/>
            <person name="Kim J.F."/>
        </authorList>
    </citation>
    <scope>NUCLEOTIDE SEQUENCE [LARGE SCALE GENOMIC DNA]</scope>
    <source>
        <strain evidence="7 8">CBMB20</strain>
    </source>
</reference>
<feature type="transmembrane region" description="Helical" evidence="6">
    <location>
        <begin position="48"/>
        <end position="65"/>
    </location>
</feature>
<feature type="transmembrane region" description="Helical" evidence="6">
    <location>
        <begin position="113"/>
        <end position="133"/>
    </location>
</feature>
<evidence type="ECO:0000313" key="8">
    <source>
        <dbReference type="Proteomes" id="UP000029492"/>
    </source>
</evidence>
<dbReference type="EMBL" id="CP003811">
    <property type="protein sequence ID" value="AIQ89783.1"/>
    <property type="molecule type" value="Genomic_DNA"/>
</dbReference>
<keyword evidence="4 6" id="KW-0472">Membrane</keyword>
<evidence type="ECO:0000256" key="2">
    <source>
        <dbReference type="ARBA" id="ARBA00022692"/>
    </source>
</evidence>
<dbReference type="PANTHER" id="PTHR36974">
    <property type="entry name" value="MEMBRANE PROTEIN-RELATED"/>
    <property type="match status" value="1"/>
</dbReference>
<dbReference type="InterPro" id="IPR032808">
    <property type="entry name" value="DoxX"/>
</dbReference>
<protein>
    <submittedName>
        <fullName evidence="7">DoxX family protein</fullName>
    </submittedName>
</protein>
<dbReference type="eggNOG" id="COG4270">
    <property type="taxonomic scope" value="Bacteria"/>
</dbReference>
<evidence type="ECO:0000256" key="1">
    <source>
        <dbReference type="ARBA" id="ARBA00004141"/>
    </source>
</evidence>
<dbReference type="PANTHER" id="PTHR36974:SF1">
    <property type="entry name" value="DOXX FAMILY MEMBRANE PROTEIN"/>
    <property type="match status" value="1"/>
</dbReference>
<feature type="compositionally biased region" description="Low complexity" evidence="5">
    <location>
        <begin position="139"/>
        <end position="150"/>
    </location>
</feature>
<evidence type="ECO:0000256" key="6">
    <source>
        <dbReference type="SAM" id="Phobius"/>
    </source>
</evidence>
<dbReference type="KEGG" id="mor:MOC_2028"/>
<feature type="region of interest" description="Disordered" evidence="5">
    <location>
        <begin position="138"/>
        <end position="168"/>
    </location>
</feature>
<evidence type="ECO:0000256" key="3">
    <source>
        <dbReference type="ARBA" id="ARBA00022989"/>
    </source>
</evidence>
<keyword evidence="2 6" id="KW-0812">Transmembrane</keyword>
<dbReference type="HOGENOM" id="CLU_128738_3_0_5"/>
<gene>
    <name evidence="7" type="ORF">MOC_2028</name>
</gene>
<dbReference type="GO" id="GO:0016020">
    <property type="term" value="C:membrane"/>
    <property type="evidence" value="ECO:0007669"/>
    <property type="project" value="UniProtKB-SubCell"/>
</dbReference>
<proteinExistence type="predicted"/>
<keyword evidence="8" id="KW-1185">Reference proteome</keyword>
<accession>A0A089NV97</accession>
<sequence>MTGQAVETGRRRLRYGLAALYAFIGVVHLVATDAMLPLMPDWVPQPRLVILATGLCEIAGAVGLLTGRFRRAAALGLALYAVCVYPANLKHAFDHVAIAGIPDSWWYHGPRLAFQPVFVWAALWAGGLIDWPFGGDRGSAGAAPRTARAPQRPPTPPGRDAQAPIRDP</sequence>
<dbReference type="AlphaFoldDB" id="A0A089NV97"/>
<feature type="transmembrane region" description="Helical" evidence="6">
    <location>
        <begin position="72"/>
        <end position="93"/>
    </location>
</feature>